<dbReference type="Pfam" id="PF09133">
    <property type="entry name" value="SANTA"/>
    <property type="match status" value="1"/>
</dbReference>
<proteinExistence type="predicted"/>
<accession>A0A8S1HPQ9</accession>
<dbReference type="InterPro" id="IPR015216">
    <property type="entry name" value="SANTA"/>
</dbReference>
<evidence type="ECO:0000313" key="3">
    <source>
        <dbReference type="Proteomes" id="UP000835052"/>
    </source>
</evidence>
<dbReference type="EMBL" id="CAJGYM010000126">
    <property type="protein sequence ID" value="CAD6198449.1"/>
    <property type="molecule type" value="Genomic_DNA"/>
</dbReference>
<sequence>MASKELVPAWVSGLQNAKCFRIKYWSIKIEGPAIFVEGFEVSDPSTLNRVQSDRIILRINATALLDSHGRVYDLIGNIDRSCPDKRKNTPAALLEKFLEGFPEDWQEIINCYNRLKKWGL</sequence>
<protein>
    <recommendedName>
        <fullName evidence="1">SANTA domain-containing protein</fullName>
    </recommendedName>
</protein>
<reference evidence="2" key="1">
    <citation type="submission" date="2020-10" db="EMBL/GenBank/DDBJ databases">
        <authorList>
            <person name="Kikuchi T."/>
        </authorList>
    </citation>
    <scope>NUCLEOTIDE SEQUENCE</scope>
    <source>
        <strain evidence="2">NKZ352</strain>
    </source>
</reference>
<gene>
    <name evidence="2" type="ORF">CAUJ_LOCUS14355</name>
</gene>
<organism evidence="2 3">
    <name type="scientific">Caenorhabditis auriculariae</name>
    <dbReference type="NCBI Taxonomy" id="2777116"/>
    <lineage>
        <taxon>Eukaryota</taxon>
        <taxon>Metazoa</taxon>
        <taxon>Ecdysozoa</taxon>
        <taxon>Nematoda</taxon>
        <taxon>Chromadorea</taxon>
        <taxon>Rhabditida</taxon>
        <taxon>Rhabditina</taxon>
        <taxon>Rhabditomorpha</taxon>
        <taxon>Rhabditoidea</taxon>
        <taxon>Rhabditidae</taxon>
        <taxon>Peloderinae</taxon>
        <taxon>Caenorhabditis</taxon>
    </lineage>
</organism>
<dbReference type="AlphaFoldDB" id="A0A8S1HPQ9"/>
<name>A0A8S1HPQ9_9PELO</name>
<evidence type="ECO:0000259" key="1">
    <source>
        <dbReference type="Pfam" id="PF09133"/>
    </source>
</evidence>
<dbReference type="Proteomes" id="UP000835052">
    <property type="component" value="Unassembled WGS sequence"/>
</dbReference>
<evidence type="ECO:0000313" key="2">
    <source>
        <dbReference type="EMBL" id="CAD6198449.1"/>
    </source>
</evidence>
<keyword evidence="3" id="KW-1185">Reference proteome</keyword>
<dbReference type="OrthoDB" id="2195551at2759"/>
<comment type="caution">
    <text evidence="2">The sequence shown here is derived from an EMBL/GenBank/DDBJ whole genome shotgun (WGS) entry which is preliminary data.</text>
</comment>
<feature type="domain" description="SANTA" evidence="1">
    <location>
        <begin position="22"/>
        <end position="108"/>
    </location>
</feature>